<protein>
    <recommendedName>
        <fullName evidence="2">Aminotransferase class V domain-containing protein</fullName>
    </recommendedName>
</protein>
<dbReference type="Pfam" id="PF00266">
    <property type="entry name" value="Aminotran_5"/>
    <property type="match status" value="1"/>
</dbReference>
<evidence type="ECO:0000313" key="3">
    <source>
        <dbReference type="EMBL" id="SVD68720.1"/>
    </source>
</evidence>
<dbReference type="SUPFAM" id="SSF53383">
    <property type="entry name" value="PLP-dependent transferases"/>
    <property type="match status" value="1"/>
</dbReference>
<name>A0A382XD15_9ZZZZ</name>
<feature type="non-terminal residue" evidence="3">
    <location>
        <position position="1"/>
    </location>
</feature>
<dbReference type="AlphaFoldDB" id="A0A382XD15"/>
<dbReference type="EMBL" id="UINC01166650">
    <property type="protein sequence ID" value="SVD68720.1"/>
    <property type="molecule type" value="Genomic_DNA"/>
</dbReference>
<evidence type="ECO:0000259" key="2">
    <source>
        <dbReference type="Pfam" id="PF00266"/>
    </source>
</evidence>
<reference evidence="3" key="1">
    <citation type="submission" date="2018-05" db="EMBL/GenBank/DDBJ databases">
        <authorList>
            <person name="Lanie J.A."/>
            <person name="Ng W.-L."/>
            <person name="Kazmierczak K.M."/>
            <person name="Andrzejewski T.M."/>
            <person name="Davidsen T.M."/>
            <person name="Wayne K.J."/>
            <person name="Tettelin H."/>
            <person name="Glass J.I."/>
            <person name="Rusch D."/>
            <person name="Podicherti R."/>
            <person name="Tsui H.-C.T."/>
            <person name="Winkler M.E."/>
        </authorList>
    </citation>
    <scope>NUCLEOTIDE SEQUENCE</scope>
</reference>
<dbReference type="InterPro" id="IPR015424">
    <property type="entry name" value="PyrdxlP-dep_Trfase"/>
</dbReference>
<organism evidence="3">
    <name type="scientific">marine metagenome</name>
    <dbReference type="NCBI Taxonomy" id="408172"/>
    <lineage>
        <taxon>unclassified sequences</taxon>
        <taxon>metagenomes</taxon>
        <taxon>ecological metagenomes</taxon>
    </lineage>
</organism>
<dbReference type="PANTHER" id="PTHR43586">
    <property type="entry name" value="CYSTEINE DESULFURASE"/>
    <property type="match status" value="1"/>
</dbReference>
<dbReference type="PANTHER" id="PTHR43586:SF8">
    <property type="entry name" value="CYSTEINE DESULFURASE 1, CHLOROPLASTIC"/>
    <property type="match status" value="1"/>
</dbReference>
<sequence>GSTDNCPRAGTISFNIKQLNHGLVAAILNDYFNIAVRNECFCAHPYVEKMLELTHRIQIYKARAKNITNWHTEPWMGMVRVSFGIYNIPSDVDHFIHALKDIISKQVEYASHYTINDHGDYEHKTFQFSCNEYFSLSQNVQDELRH</sequence>
<proteinExistence type="predicted"/>
<gene>
    <name evidence="3" type="ORF">METZ01_LOCUS421574</name>
</gene>
<keyword evidence="1" id="KW-0663">Pyridoxal phosphate</keyword>
<dbReference type="InterPro" id="IPR000192">
    <property type="entry name" value="Aminotrans_V_dom"/>
</dbReference>
<evidence type="ECO:0000256" key="1">
    <source>
        <dbReference type="ARBA" id="ARBA00022898"/>
    </source>
</evidence>
<dbReference type="Gene3D" id="3.90.1150.10">
    <property type="entry name" value="Aspartate Aminotransferase, domain 1"/>
    <property type="match status" value="1"/>
</dbReference>
<accession>A0A382XD15</accession>
<dbReference type="InterPro" id="IPR015422">
    <property type="entry name" value="PyrdxlP-dep_Trfase_small"/>
</dbReference>
<feature type="domain" description="Aminotransferase class V" evidence="2">
    <location>
        <begin position="4"/>
        <end position="95"/>
    </location>
</feature>